<comment type="caution">
    <text evidence="5">The sequence shown here is derived from an EMBL/GenBank/DDBJ whole genome shotgun (WGS) entry which is preliminary data.</text>
</comment>
<proteinExistence type="inferred from homology"/>
<evidence type="ECO:0000313" key="5">
    <source>
        <dbReference type="EMBL" id="MFC7362183.1"/>
    </source>
</evidence>
<evidence type="ECO:0000313" key="6">
    <source>
        <dbReference type="Proteomes" id="UP001596524"/>
    </source>
</evidence>
<feature type="domain" description="Xaa-Pro dipeptidyl-peptidase-like" evidence="4">
    <location>
        <begin position="208"/>
        <end position="309"/>
    </location>
</feature>
<dbReference type="Pfam" id="PF02129">
    <property type="entry name" value="Peptidase_S15"/>
    <property type="match status" value="1"/>
</dbReference>
<dbReference type="Gene3D" id="3.40.50.1820">
    <property type="entry name" value="alpha/beta hydrolase"/>
    <property type="match status" value="1"/>
</dbReference>
<keyword evidence="6" id="KW-1185">Reference proteome</keyword>
<dbReference type="Proteomes" id="UP001596524">
    <property type="component" value="Unassembled WGS sequence"/>
</dbReference>
<dbReference type="SUPFAM" id="SSF53474">
    <property type="entry name" value="alpha/beta-Hydrolases"/>
    <property type="match status" value="1"/>
</dbReference>
<name>A0ABW2N7G8_9ACTN</name>
<sequence>MTSSKPLQGTDRSFFVFSAGTAAGILHALDDAVINRQPGVPVDQHLPALTAVLVAALAAVWYFRRAGTGARAALALVVGAVTVANGAMHVMHVAVSGGVSGSDVTGVVAAAFAVVLLGMSALLPFLHRGERRATRRRTWTVRVLVTATVAGVAMFVLLPVGVGIGQTHLYRSPVGDPPDRRFESVTFTSAEGLELSGWYAPSENRAAVLMVSSARGDRSATVDHAVLMADHGYGVLLYDARGTGQSEGTPNGYGWGWEGDIAGALDFLEERPDVDPSRIGGLGLSTGADVLIEVAARDRRLAAVVADGATIRSLSDIPPGQPADIVLMAPVLATVQLMSGESPGAPLVDLVADVSPTPLLLVAAGSIGPEIAVNRRYAEVAGPTTDLWTLPNARHTAAIRDEAAEYERRVVAHFEDAL</sequence>
<dbReference type="InterPro" id="IPR000383">
    <property type="entry name" value="Xaa-Pro-like_dom"/>
</dbReference>
<dbReference type="PANTHER" id="PTHR22946:SF9">
    <property type="entry name" value="POLYKETIDE TRANSFERASE AF380"/>
    <property type="match status" value="1"/>
</dbReference>
<dbReference type="GO" id="GO:0016787">
    <property type="term" value="F:hydrolase activity"/>
    <property type="evidence" value="ECO:0007669"/>
    <property type="project" value="UniProtKB-KW"/>
</dbReference>
<gene>
    <name evidence="5" type="ORF">ACFQO6_18055</name>
</gene>
<feature type="transmembrane region" description="Helical" evidence="3">
    <location>
        <begin position="72"/>
        <end position="95"/>
    </location>
</feature>
<dbReference type="RefSeq" id="WP_255892087.1">
    <property type="nucleotide sequence ID" value="NZ_JAFMZM010000005.1"/>
</dbReference>
<dbReference type="InterPro" id="IPR029058">
    <property type="entry name" value="AB_hydrolase_fold"/>
</dbReference>
<accession>A0ABW2N7G8</accession>
<evidence type="ECO:0000256" key="1">
    <source>
        <dbReference type="ARBA" id="ARBA00008645"/>
    </source>
</evidence>
<feature type="transmembrane region" description="Helical" evidence="3">
    <location>
        <begin position="139"/>
        <end position="162"/>
    </location>
</feature>
<protein>
    <submittedName>
        <fullName evidence="5">Alpha/beta hydrolase</fullName>
    </submittedName>
</protein>
<evidence type="ECO:0000256" key="3">
    <source>
        <dbReference type="SAM" id="Phobius"/>
    </source>
</evidence>
<comment type="similarity">
    <text evidence="1">Belongs to the AB hydrolase superfamily.</text>
</comment>
<keyword evidence="2 5" id="KW-0378">Hydrolase</keyword>
<keyword evidence="3" id="KW-1133">Transmembrane helix</keyword>
<keyword evidence="3" id="KW-0812">Transmembrane</keyword>
<reference evidence="6" key="1">
    <citation type="journal article" date="2019" name="Int. J. Syst. Evol. Microbiol.">
        <title>The Global Catalogue of Microorganisms (GCM) 10K type strain sequencing project: providing services to taxonomists for standard genome sequencing and annotation.</title>
        <authorList>
            <consortium name="The Broad Institute Genomics Platform"/>
            <consortium name="The Broad Institute Genome Sequencing Center for Infectious Disease"/>
            <person name="Wu L."/>
            <person name="Ma J."/>
        </authorList>
    </citation>
    <scope>NUCLEOTIDE SEQUENCE [LARGE SCALE GENOMIC DNA]</scope>
    <source>
        <strain evidence="6">FCH27</strain>
    </source>
</reference>
<feature type="transmembrane region" description="Helical" evidence="3">
    <location>
        <begin position="107"/>
        <end position="127"/>
    </location>
</feature>
<keyword evidence="3" id="KW-0472">Membrane</keyword>
<dbReference type="InterPro" id="IPR050261">
    <property type="entry name" value="FrsA_esterase"/>
</dbReference>
<dbReference type="EMBL" id="JBHTCH010000021">
    <property type="protein sequence ID" value="MFC7362183.1"/>
    <property type="molecule type" value="Genomic_DNA"/>
</dbReference>
<feature type="transmembrane region" description="Helical" evidence="3">
    <location>
        <begin position="44"/>
        <end position="63"/>
    </location>
</feature>
<organism evidence="5 6">
    <name type="scientific">Nocardioides astragali</name>
    <dbReference type="NCBI Taxonomy" id="1776736"/>
    <lineage>
        <taxon>Bacteria</taxon>
        <taxon>Bacillati</taxon>
        <taxon>Actinomycetota</taxon>
        <taxon>Actinomycetes</taxon>
        <taxon>Propionibacteriales</taxon>
        <taxon>Nocardioidaceae</taxon>
        <taxon>Nocardioides</taxon>
    </lineage>
</organism>
<dbReference type="PANTHER" id="PTHR22946">
    <property type="entry name" value="DIENELACTONE HYDROLASE DOMAIN-CONTAINING PROTEIN-RELATED"/>
    <property type="match status" value="1"/>
</dbReference>
<evidence type="ECO:0000259" key="4">
    <source>
        <dbReference type="Pfam" id="PF02129"/>
    </source>
</evidence>
<evidence type="ECO:0000256" key="2">
    <source>
        <dbReference type="ARBA" id="ARBA00022801"/>
    </source>
</evidence>